<dbReference type="InterPro" id="IPR002172">
    <property type="entry name" value="LDrepeatLR_classA_rpt"/>
</dbReference>
<organism evidence="3 4">
    <name type="scientific">Schistosoma bovis</name>
    <name type="common">Blood fluke</name>
    <dbReference type="NCBI Taxonomy" id="6184"/>
    <lineage>
        <taxon>Eukaryota</taxon>
        <taxon>Metazoa</taxon>
        <taxon>Spiralia</taxon>
        <taxon>Lophotrochozoa</taxon>
        <taxon>Platyhelminthes</taxon>
        <taxon>Trematoda</taxon>
        <taxon>Digenea</taxon>
        <taxon>Strigeidida</taxon>
        <taxon>Schistosomatoidea</taxon>
        <taxon>Schistosomatidae</taxon>
        <taxon>Schistosoma</taxon>
    </lineage>
</organism>
<dbReference type="CDD" id="cd00112">
    <property type="entry name" value="LDLa"/>
    <property type="match status" value="1"/>
</dbReference>
<evidence type="ECO:0000256" key="1">
    <source>
        <dbReference type="ARBA" id="ARBA00023157"/>
    </source>
</evidence>
<dbReference type="SUPFAM" id="SSF57424">
    <property type="entry name" value="LDL receptor-like module"/>
    <property type="match status" value="1"/>
</dbReference>
<keyword evidence="4" id="KW-1185">Reference proteome</keyword>
<dbReference type="PROSITE" id="PS01209">
    <property type="entry name" value="LDLRA_1"/>
    <property type="match status" value="1"/>
</dbReference>
<dbReference type="InterPro" id="IPR023415">
    <property type="entry name" value="LDLR_class-A_CS"/>
</dbReference>
<dbReference type="STRING" id="6184.A0A430QQP0"/>
<dbReference type="EMBL" id="QMKO01001467">
    <property type="protein sequence ID" value="RTG90018.1"/>
    <property type="molecule type" value="Genomic_DNA"/>
</dbReference>
<dbReference type="Proteomes" id="UP000290809">
    <property type="component" value="Unassembled WGS sequence"/>
</dbReference>
<name>A0A430QQP0_SCHBO</name>
<keyword evidence="1" id="KW-1015">Disulfide bond</keyword>
<reference evidence="3 4" key="1">
    <citation type="journal article" date="2019" name="PLoS Pathog.">
        <title>Genome sequence of the bovine parasite Schistosoma bovis Tanzania.</title>
        <authorList>
            <person name="Oey H."/>
            <person name="Zakrzewski M."/>
            <person name="Gobert G."/>
            <person name="Gravermann K."/>
            <person name="Stoye J."/>
            <person name="Jones M."/>
            <person name="Mcmanus D."/>
            <person name="Krause L."/>
        </authorList>
    </citation>
    <scope>NUCLEOTIDE SEQUENCE [LARGE SCALE GENOMIC DNA]</scope>
    <source>
        <strain evidence="3 4">TAN1997</strain>
    </source>
</reference>
<dbReference type="PROSITE" id="PS50068">
    <property type="entry name" value="LDLRA_2"/>
    <property type="match status" value="1"/>
</dbReference>
<evidence type="ECO:0000313" key="4">
    <source>
        <dbReference type="Proteomes" id="UP000290809"/>
    </source>
</evidence>
<dbReference type="AlphaFoldDB" id="A0A430QQP0"/>
<accession>A0A430QQP0</accession>
<proteinExistence type="predicted"/>
<dbReference type="Gene3D" id="4.10.400.10">
    <property type="entry name" value="Low-density Lipoprotein Receptor"/>
    <property type="match status" value="1"/>
</dbReference>
<comment type="caution">
    <text evidence="2">Lacks conserved residue(s) required for the propagation of feature annotation.</text>
</comment>
<dbReference type="Pfam" id="PF00057">
    <property type="entry name" value="Ldl_recept_a"/>
    <property type="match status" value="1"/>
</dbReference>
<sequence length="314" mass="34870">MNFIEKSLADYTSLCDDSKSGFITSLENSLLLAQSRLKHALPINLFDPRTACHELFPTVLCTPLKKNTGSRTRILDTQDCFGLPENPFIIFGAVVSHTRAIGRTLCYFQPSEQNQYLSIYPTKLVLPSQFGTCPVIQIKEFTSVRDELIDNSDVNMIIPMKVPDDTKLIFQANCTNYPSMLDKVVHTSSSNLKIQILFDPANSAASDVAYQFVISSYVLGPSYNCPSDTFRCWDAATNCIPDSLTCDTIANCHDGSDENGYLCTGRINGIPIPLFAIIITISIVNYSECNPTRKWVFCNHQDTTTTSIQLLSLA</sequence>
<dbReference type="SMART" id="SM00192">
    <property type="entry name" value="LDLa"/>
    <property type="match status" value="1"/>
</dbReference>
<evidence type="ECO:0000256" key="2">
    <source>
        <dbReference type="PROSITE-ProRule" id="PRU00124"/>
    </source>
</evidence>
<gene>
    <name evidence="3" type="ORF">DC041_0005965</name>
</gene>
<evidence type="ECO:0000313" key="3">
    <source>
        <dbReference type="EMBL" id="RTG90018.1"/>
    </source>
</evidence>
<protein>
    <submittedName>
        <fullName evidence="3">Uncharacterized protein</fullName>
    </submittedName>
</protein>
<comment type="caution">
    <text evidence="3">The sequence shown here is derived from an EMBL/GenBank/DDBJ whole genome shotgun (WGS) entry which is preliminary data.</text>
</comment>
<dbReference type="InterPro" id="IPR036055">
    <property type="entry name" value="LDL_receptor-like_sf"/>
</dbReference>